<sequence length="1228" mass="139770">MMKANNMEKNCGCWSALAKGITGNCKSSNSRDSINALPRTSLVYDAATETRYLNASNRELLASHDTMLSTENPELLKKDIRQLLQFSFQELKSATGNFRPDSILGEGGFGYVFKGWIEENGTAPAKPGTGLTVAVKSLKQDALQGHREWVAEVDFLGQLHHPNLVKLIGYCIEDDQRLLVYEFMTRGSLENHLFRRSLPLPWSSRIKVALGAAKGLAFLHAGSEPVIYRDFKTSNILLDSDYNAKLSDFGLAKAGPQGDKTHVSTRVVGTYGYAAPEYVMTGHLTSKSDVYGFGVVLLEMLTGRRSMDKNRPSGEQNLVAWAKPYLADKRRHYQLVDPRLELNYSIKGVAKVAQIAYYCLSRDSKVRPSMDEVVKCLTPLQDLNDLAILSYHSRSAQHARRKKKSDGNWQLNYTQSRVVRQSPLTTGNDDGDDEIINNITMMMTMEISSPVFHLNLPNTSSSQRPSKIWSLKFNEKPNYFGVVGVQKKKRQSLKMIRSILDNRMLNIGTSDEGSTKPVRFLLETLFAQTQKLEEQISRASNTTEGIDLGLTLETIELDLQAALEVLLKKEEDLKKAESMLLLEDEEVNRAKVELERQEEEIAAARSKQEKIEEDLKRANLNLASQARQIEDLKLTVKEKDRHLSAAKSALSLKEDELDKMRNELTQKTEEVTLMGSELNSRIQLLNEATEVIKRQGLEVQELHNIVNAKKLELQESIKMRELERGRLELAEEHLQKRTLEWLSAKEELQYLAENAHRNFAETNETFEDFKRVRKLLVNVKSELVSSQKSLASSRKKMEEQGNRLENQLEELKKQKSFMISYLKNLENAQVEVESERAGIDLAKNRNKEVKRDLNLDEELITQLQEELNKERSSLELANQEIISIQTKLEQNTSKFEETQNLLRVKESELVEARLQLQHLKSEWTSSQLILQERDTDLLHARQNLEELNLDIAELKRLLTSREEQLIQTRTELQDKDKEVDAIQSELNDTKLKYSEAASVVERISDLTNKLVHSMKEDEEGYDGSASFPLEEEIQLSGMNHLLLKAIEKPIQISRREMKQLETELEMTKESLREKEMEVLATHRALLVKDEKLKTVIDRLDDKEGELSRMKEEMVDDANGLRKLYELAQEKIGDKTIGDLAIERLQLEAAQLEVEAATTALQKLADMSGELLDKANITAQANIDDIFPEVLLVQEREERLSEAEYEIARLSNLTEQLVKDAGILDGSTN</sequence>
<keyword evidence="6" id="KW-0611">Plant defense</keyword>
<evidence type="ECO:0000256" key="4">
    <source>
        <dbReference type="ARBA" id="ARBA00022741"/>
    </source>
</evidence>
<keyword evidence="3" id="KW-0808">Transferase</keyword>
<dbReference type="InterPro" id="IPR000719">
    <property type="entry name" value="Prot_kinase_dom"/>
</dbReference>
<dbReference type="PANTHER" id="PTHR45621">
    <property type="entry name" value="OS01G0588500 PROTEIN-RELATED"/>
    <property type="match status" value="1"/>
</dbReference>
<keyword evidence="7 8" id="KW-0067">ATP-binding</keyword>
<dbReference type="InterPro" id="IPR011009">
    <property type="entry name" value="Kinase-like_dom_sf"/>
</dbReference>
<dbReference type="FunFam" id="3.30.200.20:FF:000228">
    <property type="entry name" value="Serine/threonine-protein kinase BIK1"/>
    <property type="match status" value="1"/>
</dbReference>
<evidence type="ECO:0000256" key="2">
    <source>
        <dbReference type="ARBA" id="ARBA00022527"/>
    </source>
</evidence>
<dbReference type="Gramene" id="RZC62012">
    <property type="protein sequence ID" value="RZC62012"/>
    <property type="gene ID" value="C5167_023771"/>
</dbReference>
<feature type="binding site" evidence="8">
    <location>
        <position position="136"/>
    </location>
    <ligand>
        <name>ATP</name>
        <dbReference type="ChEBI" id="CHEBI:30616"/>
    </ligand>
</feature>
<dbReference type="Gene3D" id="1.10.510.10">
    <property type="entry name" value="Transferase(Phosphotransferase) domain 1"/>
    <property type="match status" value="1"/>
</dbReference>
<feature type="coiled-coil region" evidence="9">
    <location>
        <begin position="1050"/>
        <end position="1166"/>
    </location>
</feature>
<evidence type="ECO:0000256" key="6">
    <source>
        <dbReference type="ARBA" id="ARBA00022821"/>
    </source>
</evidence>
<organism evidence="11 12">
    <name type="scientific">Papaver somniferum</name>
    <name type="common">Opium poppy</name>
    <dbReference type="NCBI Taxonomy" id="3469"/>
    <lineage>
        <taxon>Eukaryota</taxon>
        <taxon>Viridiplantae</taxon>
        <taxon>Streptophyta</taxon>
        <taxon>Embryophyta</taxon>
        <taxon>Tracheophyta</taxon>
        <taxon>Spermatophyta</taxon>
        <taxon>Magnoliopsida</taxon>
        <taxon>Ranunculales</taxon>
        <taxon>Papaveraceae</taxon>
        <taxon>Papaveroideae</taxon>
        <taxon>Papaver</taxon>
    </lineage>
</organism>
<dbReference type="EMBL" id="CM010719">
    <property type="protein sequence ID" value="RZC62012.1"/>
    <property type="molecule type" value="Genomic_DNA"/>
</dbReference>
<accession>A0A4Y7JPQ8</accession>
<dbReference type="Pfam" id="PF07714">
    <property type="entry name" value="PK_Tyr_Ser-Thr"/>
    <property type="match status" value="1"/>
</dbReference>
<feature type="domain" description="Protein kinase" evidence="10">
    <location>
        <begin position="98"/>
        <end position="381"/>
    </location>
</feature>
<evidence type="ECO:0000256" key="8">
    <source>
        <dbReference type="PROSITE-ProRule" id="PRU10141"/>
    </source>
</evidence>
<name>A0A4Y7JPQ8_PAPSO</name>
<protein>
    <recommendedName>
        <fullName evidence="1">non-specific serine/threonine protein kinase</fullName>
        <ecNumber evidence="1">2.7.11.1</ecNumber>
    </recommendedName>
</protein>
<dbReference type="AlphaFoldDB" id="A0A4Y7JPQ8"/>
<dbReference type="InterPro" id="IPR008271">
    <property type="entry name" value="Ser/Thr_kinase_AS"/>
</dbReference>
<dbReference type="FunFam" id="1.10.510.10:FF:000258">
    <property type="entry name" value="Probable serine/threonine-protein kinase PBL8"/>
    <property type="match status" value="1"/>
</dbReference>
<reference evidence="11 12" key="1">
    <citation type="journal article" date="2018" name="Science">
        <title>The opium poppy genome and morphinan production.</title>
        <authorList>
            <person name="Guo L."/>
            <person name="Winzer T."/>
            <person name="Yang X."/>
            <person name="Li Y."/>
            <person name="Ning Z."/>
            <person name="He Z."/>
            <person name="Teodor R."/>
            <person name="Lu Y."/>
            <person name="Bowser T.A."/>
            <person name="Graham I.A."/>
            <person name="Ye K."/>
        </authorList>
    </citation>
    <scope>NUCLEOTIDE SEQUENCE [LARGE SCALE GENOMIC DNA]</scope>
    <source>
        <strain evidence="12">cv. HN1</strain>
        <tissue evidence="11">Leaves</tissue>
    </source>
</reference>
<feature type="coiled-coil region" evidence="9">
    <location>
        <begin position="787"/>
        <end position="992"/>
    </location>
</feature>
<gene>
    <name evidence="11" type="ORF">C5167_023771</name>
</gene>
<dbReference type="PROSITE" id="PS00107">
    <property type="entry name" value="PROTEIN_KINASE_ATP"/>
    <property type="match status" value="1"/>
</dbReference>
<keyword evidence="12" id="KW-1185">Reference proteome</keyword>
<evidence type="ECO:0000256" key="5">
    <source>
        <dbReference type="ARBA" id="ARBA00022777"/>
    </source>
</evidence>
<keyword evidence="5" id="KW-0418">Kinase</keyword>
<evidence type="ECO:0000313" key="12">
    <source>
        <dbReference type="Proteomes" id="UP000316621"/>
    </source>
</evidence>
<dbReference type="Proteomes" id="UP000316621">
    <property type="component" value="Chromosome 5"/>
</dbReference>
<keyword evidence="9" id="KW-0175">Coiled coil</keyword>
<dbReference type="InterPro" id="IPR001245">
    <property type="entry name" value="Ser-Thr/Tyr_kinase_cat_dom"/>
</dbReference>
<evidence type="ECO:0000256" key="9">
    <source>
        <dbReference type="SAM" id="Coils"/>
    </source>
</evidence>
<feature type="coiled-coil region" evidence="9">
    <location>
        <begin position="1192"/>
        <end position="1219"/>
    </location>
</feature>
<evidence type="ECO:0000256" key="1">
    <source>
        <dbReference type="ARBA" id="ARBA00012513"/>
    </source>
</evidence>
<dbReference type="EC" id="2.7.11.1" evidence="1"/>
<dbReference type="SUPFAM" id="SSF56112">
    <property type="entry name" value="Protein kinase-like (PK-like)"/>
    <property type="match status" value="1"/>
</dbReference>
<dbReference type="GO" id="GO:0005524">
    <property type="term" value="F:ATP binding"/>
    <property type="evidence" value="ECO:0007669"/>
    <property type="project" value="UniProtKB-UniRule"/>
</dbReference>
<proteinExistence type="predicted"/>
<keyword evidence="2" id="KW-0723">Serine/threonine-protein kinase</keyword>
<keyword evidence="4 8" id="KW-0547">Nucleotide-binding</keyword>
<dbReference type="OMA" id="XETLATQ"/>
<dbReference type="GO" id="GO:0006952">
    <property type="term" value="P:defense response"/>
    <property type="evidence" value="ECO:0007669"/>
    <property type="project" value="UniProtKB-KW"/>
</dbReference>
<dbReference type="PROSITE" id="PS00108">
    <property type="entry name" value="PROTEIN_KINASE_ST"/>
    <property type="match status" value="1"/>
</dbReference>
<dbReference type="GO" id="GO:0004674">
    <property type="term" value="F:protein serine/threonine kinase activity"/>
    <property type="evidence" value="ECO:0007669"/>
    <property type="project" value="UniProtKB-KW"/>
</dbReference>
<dbReference type="SMART" id="SM00220">
    <property type="entry name" value="S_TKc"/>
    <property type="match status" value="1"/>
</dbReference>
<dbReference type="CDD" id="cd14066">
    <property type="entry name" value="STKc_IRAK"/>
    <property type="match status" value="1"/>
</dbReference>
<feature type="coiled-coil region" evidence="9">
    <location>
        <begin position="522"/>
        <end position="670"/>
    </location>
</feature>
<dbReference type="Gene3D" id="3.30.200.20">
    <property type="entry name" value="Phosphorylase Kinase, domain 1"/>
    <property type="match status" value="1"/>
</dbReference>
<dbReference type="InterPro" id="IPR017441">
    <property type="entry name" value="Protein_kinase_ATP_BS"/>
</dbReference>
<evidence type="ECO:0000256" key="7">
    <source>
        <dbReference type="ARBA" id="ARBA00022840"/>
    </source>
</evidence>
<dbReference type="PROSITE" id="PS50011">
    <property type="entry name" value="PROTEIN_KINASE_DOM"/>
    <property type="match status" value="1"/>
</dbReference>
<evidence type="ECO:0000256" key="3">
    <source>
        <dbReference type="ARBA" id="ARBA00022679"/>
    </source>
</evidence>
<evidence type="ECO:0000313" key="11">
    <source>
        <dbReference type="EMBL" id="RZC62012.1"/>
    </source>
</evidence>
<evidence type="ECO:0000259" key="10">
    <source>
        <dbReference type="PROSITE" id="PS50011"/>
    </source>
</evidence>
<dbReference type="InterPro" id="IPR050823">
    <property type="entry name" value="Plant_Ser_Thr_Prot_Kinase"/>
</dbReference>